<sequence length="207" mass="23668">MNVVILTRVSKESQSYERQIDDLRVYAFNKNYSIIGEFNEKISGAAKNEDRLALNDLNEFLETQQVNKILIWELSRLGRSTLEVLKSLEIFHEKGISLYVHNYNIETLNEDGSINPMAQMMVTLLAEFSRAERCAIQQRLASGYRKHIDSGKKVGRILGLKMGNSQLLEKHKEIVKYLKKGRSIRETALIVGKSTRTVLKVKKACHA</sequence>
<feature type="domain" description="Resolvase/invertase-type recombinase catalytic" evidence="1">
    <location>
        <begin position="2"/>
        <end position="151"/>
    </location>
</feature>
<dbReference type="GO" id="GO:0000150">
    <property type="term" value="F:DNA strand exchange activity"/>
    <property type="evidence" value="ECO:0007669"/>
    <property type="project" value="InterPro"/>
</dbReference>
<evidence type="ECO:0000259" key="1">
    <source>
        <dbReference type="PROSITE" id="PS51736"/>
    </source>
</evidence>
<dbReference type="EMBL" id="FNVP01000003">
    <property type="protein sequence ID" value="SEF86581.1"/>
    <property type="molecule type" value="Genomic_DNA"/>
</dbReference>
<dbReference type="GO" id="GO:0003677">
    <property type="term" value="F:DNA binding"/>
    <property type="evidence" value="ECO:0007669"/>
    <property type="project" value="InterPro"/>
</dbReference>
<dbReference type="SMART" id="SM00857">
    <property type="entry name" value="Resolvase"/>
    <property type="match status" value="1"/>
</dbReference>
<dbReference type="PANTHER" id="PTHR30461">
    <property type="entry name" value="DNA-INVERTASE FROM LAMBDOID PROPHAGE"/>
    <property type="match status" value="1"/>
</dbReference>
<dbReference type="Proteomes" id="UP000236737">
    <property type="component" value="Unassembled WGS sequence"/>
</dbReference>
<dbReference type="PANTHER" id="PTHR30461:SF19">
    <property type="entry name" value="SITE-SPECIFIC RECOMBINASE RESOLVASE FAMILY"/>
    <property type="match status" value="1"/>
</dbReference>
<dbReference type="InterPro" id="IPR006119">
    <property type="entry name" value="Resolv_N"/>
</dbReference>
<proteinExistence type="predicted"/>
<dbReference type="PROSITE" id="PS51736">
    <property type="entry name" value="RECOMBINASES_3"/>
    <property type="match status" value="1"/>
</dbReference>
<organism evidence="2 3">
    <name type="scientific">Flavobacterium urumqiense</name>
    <dbReference type="NCBI Taxonomy" id="935224"/>
    <lineage>
        <taxon>Bacteria</taxon>
        <taxon>Pseudomonadati</taxon>
        <taxon>Bacteroidota</taxon>
        <taxon>Flavobacteriia</taxon>
        <taxon>Flavobacteriales</taxon>
        <taxon>Flavobacteriaceae</taxon>
        <taxon>Flavobacterium</taxon>
    </lineage>
</organism>
<dbReference type="InterPro" id="IPR050639">
    <property type="entry name" value="SSR_resolvase"/>
</dbReference>
<protein>
    <submittedName>
        <fullName evidence="2">Site-specific DNA recombinase</fullName>
    </submittedName>
</protein>
<accession>A0A1H5VIE6</accession>
<dbReference type="Gene3D" id="3.40.50.1390">
    <property type="entry name" value="Resolvase, N-terminal catalytic domain"/>
    <property type="match status" value="1"/>
</dbReference>
<dbReference type="AlphaFoldDB" id="A0A1H5VIE6"/>
<evidence type="ECO:0000313" key="3">
    <source>
        <dbReference type="Proteomes" id="UP000236737"/>
    </source>
</evidence>
<name>A0A1H5VIE6_9FLAO</name>
<keyword evidence="3" id="KW-1185">Reference proteome</keyword>
<dbReference type="InterPro" id="IPR036162">
    <property type="entry name" value="Resolvase-like_N_sf"/>
</dbReference>
<reference evidence="3" key="1">
    <citation type="submission" date="2016-10" db="EMBL/GenBank/DDBJ databases">
        <authorList>
            <person name="Varghese N."/>
            <person name="Submissions S."/>
        </authorList>
    </citation>
    <scope>NUCLEOTIDE SEQUENCE [LARGE SCALE GENOMIC DNA]</scope>
    <source>
        <strain evidence="3">CGMCC 1.9230</strain>
    </source>
</reference>
<evidence type="ECO:0000313" key="2">
    <source>
        <dbReference type="EMBL" id="SEF86581.1"/>
    </source>
</evidence>
<dbReference type="Pfam" id="PF00239">
    <property type="entry name" value="Resolvase"/>
    <property type="match status" value="1"/>
</dbReference>
<dbReference type="CDD" id="cd03768">
    <property type="entry name" value="SR_ResInv"/>
    <property type="match status" value="1"/>
</dbReference>
<dbReference type="SUPFAM" id="SSF53041">
    <property type="entry name" value="Resolvase-like"/>
    <property type="match status" value="1"/>
</dbReference>
<dbReference type="RefSeq" id="WP_103999294.1">
    <property type="nucleotide sequence ID" value="NZ_FNVP01000003.1"/>
</dbReference>
<dbReference type="OrthoDB" id="9797501at2"/>
<gene>
    <name evidence="2" type="ORF">SAMN04488130_103217</name>
</gene>